<dbReference type="InterPro" id="IPR001466">
    <property type="entry name" value="Beta-lactam-related"/>
</dbReference>
<evidence type="ECO:0000313" key="4">
    <source>
        <dbReference type="EMBL" id="KAH8696124.1"/>
    </source>
</evidence>
<dbReference type="GeneID" id="70250796"/>
<accession>A0AAD4PX87</accession>
<evidence type="ECO:0000259" key="3">
    <source>
        <dbReference type="Pfam" id="PF00144"/>
    </source>
</evidence>
<proteinExistence type="inferred from homology"/>
<keyword evidence="5" id="KW-1185">Reference proteome</keyword>
<protein>
    <submittedName>
        <fullName evidence="4">Beta-lactamase/transpeptidase-like protein</fullName>
    </submittedName>
</protein>
<evidence type="ECO:0000256" key="2">
    <source>
        <dbReference type="ARBA" id="ARBA00022801"/>
    </source>
</evidence>
<gene>
    <name evidence="4" type="ORF">BGW36DRAFT_428148</name>
</gene>
<feature type="domain" description="Beta-lactamase-related" evidence="3">
    <location>
        <begin position="10"/>
        <end position="132"/>
    </location>
</feature>
<evidence type="ECO:0000313" key="5">
    <source>
        <dbReference type="Proteomes" id="UP001201262"/>
    </source>
</evidence>
<sequence length="158" mass="17440">MLDSESTSILGSAGKFITHIAALKLVEQGAITLDEPIFRHLLELESLPLITLGSGNEQFSFSPVTKKITLRHLLSHTSGLASDRNPPISEYLSSDVSKIRIEPDTPPIVKRFSMPLIFEPGEGIAYDHSTYWTQLPVYRLGENSSTDIFRSILLTVSA</sequence>
<comment type="caution">
    <text evidence="4">The sequence shown here is derived from an EMBL/GenBank/DDBJ whole genome shotgun (WGS) entry which is preliminary data.</text>
</comment>
<dbReference type="SUPFAM" id="SSF56601">
    <property type="entry name" value="beta-lactamase/transpeptidase-like"/>
    <property type="match status" value="1"/>
</dbReference>
<evidence type="ECO:0000256" key="1">
    <source>
        <dbReference type="ARBA" id="ARBA00009009"/>
    </source>
</evidence>
<dbReference type="RefSeq" id="XP_046071062.1">
    <property type="nucleotide sequence ID" value="XM_046220509.1"/>
</dbReference>
<dbReference type="Pfam" id="PF00144">
    <property type="entry name" value="Beta-lactamase"/>
    <property type="match status" value="1"/>
</dbReference>
<dbReference type="GO" id="GO:0016787">
    <property type="term" value="F:hydrolase activity"/>
    <property type="evidence" value="ECO:0007669"/>
    <property type="project" value="UniProtKB-KW"/>
</dbReference>
<dbReference type="AlphaFoldDB" id="A0AAD4PX87"/>
<dbReference type="InterPro" id="IPR050789">
    <property type="entry name" value="Diverse_Enzym_Activities"/>
</dbReference>
<dbReference type="EMBL" id="JAJTJA010000007">
    <property type="protein sequence ID" value="KAH8696124.1"/>
    <property type="molecule type" value="Genomic_DNA"/>
</dbReference>
<keyword evidence="2" id="KW-0378">Hydrolase</keyword>
<comment type="similarity">
    <text evidence="1">Belongs to the class-A beta-lactamase family.</text>
</comment>
<dbReference type="Proteomes" id="UP001201262">
    <property type="component" value="Unassembled WGS sequence"/>
</dbReference>
<name>A0AAD4PX87_9EURO</name>
<dbReference type="InterPro" id="IPR012338">
    <property type="entry name" value="Beta-lactam/transpept-like"/>
</dbReference>
<organism evidence="4 5">
    <name type="scientific">Talaromyces proteolyticus</name>
    <dbReference type="NCBI Taxonomy" id="1131652"/>
    <lineage>
        <taxon>Eukaryota</taxon>
        <taxon>Fungi</taxon>
        <taxon>Dikarya</taxon>
        <taxon>Ascomycota</taxon>
        <taxon>Pezizomycotina</taxon>
        <taxon>Eurotiomycetes</taxon>
        <taxon>Eurotiomycetidae</taxon>
        <taxon>Eurotiales</taxon>
        <taxon>Trichocomaceae</taxon>
        <taxon>Talaromyces</taxon>
        <taxon>Talaromyces sect. Bacilispori</taxon>
    </lineage>
</organism>
<dbReference type="PANTHER" id="PTHR43283:SF17">
    <property type="entry name" value="(LOVD), PUTATIVE (AFU_ORTHOLOGUE AFUA_5G00920)-RELATED"/>
    <property type="match status" value="1"/>
</dbReference>
<dbReference type="PANTHER" id="PTHR43283">
    <property type="entry name" value="BETA-LACTAMASE-RELATED"/>
    <property type="match status" value="1"/>
</dbReference>
<dbReference type="Gene3D" id="3.40.710.10">
    <property type="entry name" value="DD-peptidase/beta-lactamase superfamily"/>
    <property type="match status" value="1"/>
</dbReference>
<reference evidence="4" key="1">
    <citation type="submission" date="2021-12" db="EMBL/GenBank/DDBJ databases">
        <title>Convergent genome expansion in fungi linked to evolution of root-endophyte symbiosis.</title>
        <authorList>
            <consortium name="DOE Joint Genome Institute"/>
            <person name="Ke Y.-H."/>
            <person name="Bonito G."/>
            <person name="Liao H.-L."/>
            <person name="Looney B."/>
            <person name="Rojas-Flechas A."/>
            <person name="Nash J."/>
            <person name="Hameed K."/>
            <person name="Schadt C."/>
            <person name="Martin F."/>
            <person name="Crous P.W."/>
            <person name="Miettinen O."/>
            <person name="Magnuson J.K."/>
            <person name="Labbe J."/>
            <person name="Jacobson D."/>
            <person name="Doktycz M.J."/>
            <person name="Veneault-Fourrey C."/>
            <person name="Kuo A."/>
            <person name="Mondo S."/>
            <person name="Calhoun S."/>
            <person name="Riley R."/>
            <person name="Ohm R."/>
            <person name="LaButti K."/>
            <person name="Andreopoulos B."/>
            <person name="Pangilinan J."/>
            <person name="Nolan M."/>
            <person name="Tritt A."/>
            <person name="Clum A."/>
            <person name="Lipzen A."/>
            <person name="Daum C."/>
            <person name="Barry K."/>
            <person name="Grigoriev I.V."/>
            <person name="Vilgalys R."/>
        </authorList>
    </citation>
    <scope>NUCLEOTIDE SEQUENCE</scope>
    <source>
        <strain evidence="4">PMI_201</strain>
    </source>
</reference>